<organism evidence="1 2">
    <name type="scientific">Stutzerimonas stutzeri KOS6</name>
    <dbReference type="NCBI Taxonomy" id="1218352"/>
    <lineage>
        <taxon>Bacteria</taxon>
        <taxon>Pseudomonadati</taxon>
        <taxon>Pseudomonadota</taxon>
        <taxon>Gammaproteobacteria</taxon>
        <taxon>Pseudomonadales</taxon>
        <taxon>Pseudomonadaceae</taxon>
        <taxon>Stutzerimonas</taxon>
    </lineage>
</organism>
<dbReference type="HOGENOM" id="CLU_2882584_0_0_6"/>
<dbReference type="AlphaFoldDB" id="A0A061JML7"/>
<dbReference type="Proteomes" id="UP000026923">
    <property type="component" value="Unassembled WGS sequence"/>
</dbReference>
<name>A0A061JML7_STUST</name>
<dbReference type="EMBL" id="AMCZ02000035">
    <property type="protein sequence ID" value="EWC39610.1"/>
    <property type="molecule type" value="Genomic_DNA"/>
</dbReference>
<accession>A0A061JML7</accession>
<comment type="caution">
    <text evidence="1">The sequence shown here is derived from an EMBL/GenBank/DDBJ whole genome shotgun (WGS) entry which is preliminary data.</text>
</comment>
<reference evidence="1 2" key="1">
    <citation type="journal article" date="2013" name="Genome Announc.">
        <title>Draft Genome of the Nitrogen-Fixing Bacterium Pseudomonas stutzeri Strain KOS6 Isolated from Industrial Hydrocarbon Sludge.</title>
        <authorList>
            <person name="Grigoryeva T.V."/>
            <person name="Laikov A.V."/>
            <person name="Naumova R.P."/>
            <person name="Manolov A.I."/>
            <person name="Larin A.K."/>
            <person name="Karpova I.Y."/>
            <person name="Semashko T.A."/>
            <person name="Alexeev D.G."/>
            <person name="Kostryukova E.S."/>
            <person name="Muller R."/>
            <person name="Govorun V.M."/>
        </authorList>
    </citation>
    <scope>NUCLEOTIDE SEQUENCE [LARGE SCALE GENOMIC DNA]</scope>
    <source>
        <strain evidence="1 2">KOS6</strain>
    </source>
</reference>
<evidence type="ECO:0000313" key="2">
    <source>
        <dbReference type="Proteomes" id="UP000026923"/>
    </source>
</evidence>
<sequence>MRPIPPAIAEFAMRRAADQAKRIAALEAALHRAADALQRAEFFEEAEAALAVLKCGSTNEPAN</sequence>
<proteinExistence type="predicted"/>
<protein>
    <submittedName>
        <fullName evidence="1">Uncharacterized protein</fullName>
    </submittedName>
</protein>
<gene>
    <name evidence="1" type="ORF">B597_019660</name>
</gene>
<evidence type="ECO:0000313" key="1">
    <source>
        <dbReference type="EMBL" id="EWC39610.1"/>
    </source>
</evidence>